<proteinExistence type="predicted"/>
<evidence type="ECO:0000313" key="2">
    <source>
        <dbReference type="Proteomes" id="UP000267029"/>
    </source>
</evidence>
<dbReference type="Proteomes" id="UP000267029">
    <property type="component" value="Unassembled WGS sequence"/>
</dbReference>
<gene>
    <name evidence="1" type="ORF">MCOS_LOCUS6132</name>
</gene>
<dbReference type="WBParaSite" id="MCOS_0000613101-mRNA-1">
    <property type="protein sequence ID" value="MCOS_0000613101-mRNA-1"/>
    <property type="gene ID" value="MCOS_0000613101"/>
</dbReference>
<protein>
    <submittedName>
        <fullName evidence="1 3">Uncharacterized protein</fullName>
    </submittedName>
</protein>
<keyword evidence="2" id="KW-1185">Reference proteome</keyword>
<evidence type="ECO:0000313" key="3">
    <source>
        <dbReference type="WBParaSite" id="MCOS_0000613101-mRNA-1"/>
    </source>
</evidence>
<dbReference type="EMBL" id="UXSR01005237">
    <property type="protein sequence ID" value="VDD80129.1"/>
    <property type="molecule type" value="Genomic_DNA"/>
</dbReference>
<accession>A0A0R3UG28</accession>
<reference evidence="1 2" key="2">
    <citation type="submission" date="2018-10" db="EMBL/GenBank/DDBJ databases">
        <authorList>
            <consortium name="Pathogen Informatics"/>
        </authorList>
    </citation>
    <scope>NUCLEOTIDE SEQUENCE [LARGE SCALE GENOMIC DNA]</scope>
</reference>
<sequence>MSIFAIYKTNYQHRSDGWQGRLSSLILHPPTICEAAVKNDCGVGWAMRDDGVVESLKRISEDKEKIESSSVMTVIFCSLVACKLKADAESLSYTKFLSPAGATDTTKDCEPTRRPPNAPILVRTLPLVVARSTCDPTMPRRAAMLLASDSQLSKAIITAVVVFHFHAASVIELQSCNLIACVIGRTEIAQPTTCLVGHVAGAHRLLTPYNYKRN</sequence>
<organism evidence="3">
    <name type="scientific">Mesocestoides corti</name>
    <name type="common">Flatworm</name>
    <dbReference type="NCBI Taxonomy" id="53468"/>
    <lineage>
        <taxon>Eukaryota</taxon>
        <taxon>Metazoa</taxon>
        <taxon>Spiralia</taxon>
        <taxon>Lophotrochozoa</taxon>
        <taxon>Platyhelminthes</taxon>
        <taxon>Cestoda</taxon>
        <taxon>Eucestoda</taxon>
        <taxon>Cyclophyllidea</taxon>
        <taxon>Mesocestoididae</taxon>
        <taxon>Mesocestoides</taxon>
    </lineage>
</organism>
<evidence type="ECO:0000313" key="1">
    <source>
        <dbReference type="EMBL" id="VDD80129.1"/>
    </source>
</evidence>
<dbReference type="AlphaFoldDB" id="A0A0R3UG28"/>
<reference evidence="3" key="1">
    <citation type="submission" date="2017-02" db="UniProtKB">
        <authorList>
            <consortium name="WormBaseParasite"/>
        </authorList>
    </citation>
    <scope>IDENTIFICATION</scope>
</reference>
<name>A0A0R3UG28_MESCO</name>